<name>A0A1Q5PXT2_9ACTO</name>
<evidence type="ECO:0000256" key="4">
    <source>
        <dbReference type="ARBA" id="ARBA00023002"/>
    </source>
</evidence>
<dbReference type="EMBL" id="MQVS01000002">
    <property type="protein sequence ID" value="OKL52306.1"/>
    <property type="molecule type" value="Genomic_DNA"/>
</dbReference>
<dbReference type="GO" id="GO:0004174">
    <property type="term" value="F:electron-transferring-flavoprotein dehydrogenase activity"/>
    <property type="evidence" value="ECO:0007669"/>
    <property type="project" value="TreeGrafter"/>
</dbReference>
<dbReference type="PANTHER" id="PTHR43735:SF3">
    <property type="entry name" value="FERROPTOSIS SUPPRESSOR PROTEIN 1"/>
    <property type="match status" value="1"/>
</dbReference>
<gene>
    <name evidence="6" type="ORF">BSZ40_02130</name>
</gene>
<dbReference type="GO" id="GO:0005737">
    <property type="term" value="C:cytoplasm"/>
    <property type="evidence" value="ECO:0007669"/>
    <property type="project" value="TreeGrafter"/>
</dbReference>
<keyword evidence="7" id="KW-1185">Reference proteome</keyword>
<sequence length="364" mass="39655">MKRVVVIGGGYGGITVARELDDEFEVVLIEAKDQFVHHAAALRAAVDPDWAQAIFLSYDNLLTNGRVVHGTAMKVDGTTVHVSDGSEITGDYLVLATGTAYPFPAKLMETTAAIAQARIARSHTDLQRARRVLLVGAGAVGVELAGELTERYPDLTVIMLDKADEILSTGDYEPALRRELRAQLTQRNVEFVLGSSLGFLPPVDVATLSPFEVETKDGRIIEADMWFRCYGSRVASAYLGEDYEELKRGDGSVRVDSHLRVEGRERVFAVGDITAVPESKRADAAREHAQVVARNIRDLAAGRAPSATYQPGKRWVVLPLGQSGGASQLQDPQTGQFRVVGPDETNEIKGQDLMLDMVRGQLRL</sequence>
<keyword evidence="4" id="KW-0560">Oxidoreductase</keyword>
<dbReference type="Proteomes" id="UP000185612">
    <property type="component" value="Unassembled WGS sequence"/>
</dbReference>
<keyword evidence="2" id="KW-0285">Flavoprotein</keyword>
<keyword evidence="3" id="KW-0274">FAD</keyword>
<organism evidence="6 7">
    <name type="scientific">Buchananella hordeovulneris</name>
    <dbReference type="NCBI Taxonomy" id="52770"/>
    <lineage>
        <taxon>Bacteria</taxon>
        <taxon>Bacillati</taxon>
        <taxon>Actinomycetota</taxon>
        <taxon>Actinomycetes</taxon>
        <taxon>Actinomycetales</taxon>
        <taxon>Actinomycetaceae</taxon>
        <taxon>Buchananella</taxon>
    </lineage>
</organism>
<protein>
    <submittedName>
        <fullName evidence="6">FAD-dependent oxidoreductase</fullName>
    </submittedName>
</protein>
<evidence type="ECO:0000313" key="7">
    <source>
        <dbReference type="Proteomes" id="UP000185612"/>
    </source>
</evidence>
<dbReference type="Gene3D" id="3.50.50.100">
    <property type="match status" value="1"/>
</dbReference>
<reference evidence="7" key="1">
    <citation type="submission" date="2016-12" db="EMBL/GenBank/DDBJ databases">
        <authorList>
            <person name="Meng X."/>
        </authorList>
    </citation>
    <scope>NUCLEOTIDE SEQUENCE [LARGE SCALE GENOMIC DNA]</scope>
    <source>
        <strain evidence="7">DSM 20732</strain>
    </source>
</reference>
<dbReference type="InterPro" id="IPR036188">
    <property type="entry name" value="FAD/NAD-bd_sf"/>
</dbReference>
<evidence type="ECO:0000313" key="6">
    <source>
        <dbReference type="EMBL" id="OKL52306.1"/>
    </source>
</evidence>
<evidence type="ECO:0000256" key="3">
    <source>
        <dbReference type="ARBA" id="ARBA00022827"/>
    </source>
</evidence>
<dbReference type="Pfam" id="PF07992">
    <property type="entry name" value="Pyr_redox_2"/>
    <property type="match status" value="1"/>
</dbReference>
<evidence type="ECO:0000256" key="2">
    <source>
        <dbReference type="ARBA" id="ARBA00022630"/>
    </source>
</evidence>
<dbReference type="OrthoDB" id="3248171at2"/>
<dbReference type="STRING" id="52770.BSZ40_02130"/>
<dbReference type="RefSeq" id="WP_073822869.1">
    <property type="nucleotide sequence ID" value="NZ_JAUNKL010000021.1"/>
</dbReference>
<comment type="caution">
    <text evidence="6">The sequence shown here is derived from an EMBL/GenBank/DDBJ whole genome shotgun (WGS) entry which is preliminary data.</text>
</comment>
<comment type="similarity">
    <text evidence="1">Belongs to the FAD-dependent oxidoreductase family.</text>
</comment>
<proteinExistence type="inferred from homology"/>
<dbReference type="GO" id="GO:0050660">
    <property type="term" value="F:flavin adenine dinucleotide binding"/>
    <property type="evidence" value="ECO:0007669"/>
    <property type="project" value="TreeGrafter"/>
</dbReference>
<evidence type="ECO:0000256" key="1">
    <source>
        <dbReference type="ARBA" id="ARBA00006442"/>
    </source>
</evidence>
<accession>A0A1Q5PXT2</accession>
<feature type="domain" description="FAD/NAD(P)-binding" evidence="5">
    <location>
        <begin position="3"/>
        <end position="288"/>
    </location>
</feature>
<dbReference type="AlphaFoldDB" id="A0A1Q5PXT2"/>
<dbReference type="PRINTS" id="PR00368">
    <property type="entry name" value="FADPNR"/>
</dbReference>
<dbReference type="SUPFAM" id="SSF51905">
    <property type="entry name" value="FAD/NAD(P)-binding domain"/>
    <property type="match status" value="1"/>
</dbReference>
<evidence type="ECO:0000259" key="5">
    <source>
        <dbReference type="Pfam" id="PF07992"/>
    </source>
</evidence>
<dbReference type="PANTHER" id="PTHR43735">
    <property type="entry name" value="APOPTOSIS-INDUCING FACTOR 1"/>
    <property type="match status" value="1"/>
</dbReference>
<dbReference type="InterPro" id="IPR023753">
    <property type="entry name" value="FAD/NAD-binding_dom"/>
</dbReference>